<evidence type="ECO:0000256" key="1">
    <source>
        <dbReference type="SAM" id="MobiDB-lite"/>
    </source>
</evidence>
<feature type="signal peptide" evidence="2">
    <location>
        <begin position="1"/>
        <end position="19"/>
    </location>
</feature>
<dbReference type="PROSITE" id="PS51257">
    <property type="entry name" value="PROKAR_LIPOPROTEIN"/>
    <property type="match status" value="1"/>
</dbReference>
<accession>A0ABW8CNT2</accession>
<protein>
    <recommendedName>
        <fullName evidence="5">Lipoprotein</fullName>
    </recommendedName>
</protein>
<keyword evidence="4" id="KW-1185">Reference proteome</keyword>
<feature type="chain" id="PRO_5045066065" description="Lipoprotein" evidence="2">
    <location>
        <begin position="20"/>
        <end position="187"/>
    </location>
</feature>
<reference evidence="3 4" key="1">
    <citation type="submission" date="2024-10" db="EMBL/GenBank/DDBJ databases">
        <title>The Natural Products Discovery Center: Release of the First 8490 Sequenced Strains for Exploring Actinobacteria Biosynthetic Diversity.</title>
        <authorList>
            <person name="Kalkreuter E."/>
            <person name="Kautsar S.A."/>
            <person name="Yang D."/>
            <person name="Bader C.D."/>
            <person name="Teijaro C.N."/>
            <person name="Fluegel L."/>
            <person name="Davis C.M."/>
            <person name="Simpson J.R."/>
            <person name="Lauterbach L."/>
            <person name="Steele A.D."/>
            <person name="Gui C."/>
            <person name="Meng S."/>
            <person name="Li G."/>
            <person name="Viehrig K."/>
            <person name="Ye F."/>
            <person name="Su P."/>
            <person name="Kiefer A.F."/>
            <person name="Nichols A."/>
            <person name="Cepeda A.J."/>
            <person name="Yan W."/>
            <person name="Fan B."/>
            <person name="Jiang Y."/>
            <person name="Adhikari A."/>
            <person name="Zheng C.-J."/>
            <person name="Schuster L."/>
            <person name="Cowan T.M."/>
            <person name="Smanski M.J."/>
            <person name="Chevrette M.G."/>
            <person name="De Carvalho L.P.S."/>
            <person name="Shen B."/>
        </authorList>
    </citation>
    <scope>NUCLEOTIDE SEQUENCE [LARGE SCALE GENOMIC DNA]</scope>
    <source>
        <strain evidence="3 4">NPDC053346</strain>
    </source>
</reference>
<evidence type="ECO:0000256" key="2">
    <source>
        <dbReference type="SAM" id="SignalP"/>
    </source>
</evidence>
<proteinExistence type="predicted"/>
<dbReference type="EMBL" id="JBITYT010000002">
    <property type="protein sequence ID" value="MFI9118501.1"/>
    <property type="molecule type" value="Genomic_DNA"/>
</dbReference>
<sequence>MRKGTAVRAAVVMAVVLGAAGCGTGGGGADGGGKRGGASAAPSATPRAEDTGPVTKASAQTDIEAAAADAGAPANYPDVVEMAATRCGAAYRGYGTEDEKVGLERYEAVVGELRERGWQPSFEAPGRKDENGTVQIVHKYFTKRGWTLSAEFQAFETGLISVSAADKACTDEIRSRIQIPEGGTDGQ</sequence>
<feature type="compositionally biased region" description="Gly residues" evidence="1">
    <location>
        <begin position="26"/>
        <end position="36"/>
    </location>
</feature>
<dbReference type="Proteomes" id="UP001614391">
    <property type="component" value="Unassembled WGS sequence"/>
</dbReference>
<evidence type="ECO:0000313" key="3">
    <source>
        <dbReference type="EMBL" id="MFI9118501.1"/>
    </source>
</evidence>
<evidence type="ECO:0008006" key="5">
    <source>
        <dbReference type="Google" id="ProtNLM"/>
    </source>
</evidence>
<keyword evidence="2" id="KW-0732">Signal</keyword>
<evidence type="ECO:0000313" key="4">
    <source>
        <dbReference type="Proteomes" id="UP001614391"/>
    </source>
</evidence>
<gene>
    <name evidence="3" type="ORF">ACIGW0_03675</name>
</gene>
<organism evidence="3 4">
    <name type="scientific">Streptomyces bikiniensis</name>
    <dbReference type="NCBI Taxonomy" id="1896"/>
    <lineage>
        <taxon>Bacteria</taxon>
        <taxon>Bacillati</taxon>
        <taxon>Actinomycetota</taxon>
        <taxon>Actinomycetes</taxon>
        <taxon>Kitasatosporales</taxon>
        <taxon>Streptomycetaceae</taxon>
        <taxon>Streptomyces</taxon>
    </lineage>
</organism>
<dbReference type="RefSeq" id="WP_399610556.1">
    <property type="nucleotide sequence ID" value="NZ_JBITYT010000002.1"/>
</dbReference>
<feature type="region of interest" description="Disordered" evidence="1">
    <location>
        <begin position="26"/>
        <end position="56"/>
    </location>
</feature>
<name>A0ABW8CNT2_STRBI</name>
<comment type="caution">
    <text evidence="3">The sequence shown here is derived from an EMBL/GenBank/DDBJ whole genome shotgun (WGS) entry which is preliminary data.</text>
</comment>